<keyword evidence="5" id="KW-0539">Nucleus</keyword>
<evidence type="ECO:0000256" key="2">
    <source>
        <dbReference type="ARBA" id="ARBA00022723"/>
    </source>
</evidence>
<dbReference type="InterPro" id="IPR008906">
    <property type="entry name" value="HATC_C_dom"/>
</dbReference>
<comment type="subcellular location">
    <subcellularLocation>
        <location evidence="1">Nucleus</location>
    </subcellularLocation>
</comment>
<feature type="domain" description="HAT C-terminal dimerisation" evidence="7">
    <location>
        <begin position="479"/>
        <end position="545"/>
    </location>
</feature>
<evidence type="ECO:0000256" key="3">
    <source>
        <dbReference type="ARBA" id="ARBA00022771"/>
    </source>
</evidence>
<keyword evidence="4" id="KW-0862">Zinc</keyword>
<dbReference type="EMBL" id="FN647789">
    <property type="protein sequence ID" value="CBN79588.1"/>
    <property type="molecule type" value="Genomic_DNA"/>
</dbReference>
<evidence type="ECO:0000256" key="4">
    <source>
        <dbReference type="ARBA" id="ARBA00022833"/>
    </source>
</evidence>
<dbReference type="Proteomes" id="UP000002630">
    <property type="component" value="Linkage Group LG09"/>
</dbReference>
<reference evidence="8 9" key="1">
    <citation type="journal article" date="2010" name="Nature">
        <title>The Ectocarpus genome and the independent evolution of multicellularity in brown algae.</title>
        <authorList>
            <person name="Cock J.M."/>
            <person name="Sterck L."/>
            <person name="Rouze P."/>
            <person name="Scornet D."/>
            <person name="Allen A.E."/>
            <person name="Amoutzias G."/>
            <person name="Anthouard V."/>
            <person name="Artiguenave F."/>
            <person name="Aury J.M."/>
            <person name="Badger J.H."/>
            <person name="Beszteri B."/>
            <person name="Billiau K."/>
            <person name="Bonnet E."/>
            <person name="Bothwell J.H."/>
            <person name="Bowler C."/>
            <person name="Boyen C."/>
            <person name="Brownlee C."/>
            <person name="Carrano C.J."/>
            <person name="Charrier B."/>
            <person name="Cho G.Y."/>
            <person name="Coelho S.M."/>
            <person name="Collen J."/>
            <person name="Corre E."/>
            <person name="Da Silva C."/>
            <person name="Delage L."/>
            <person name="Delaroque N."/>
            <person name="Dittami S.M."/>
            <person name="Doulbeau S."/>
            <person name="Elias M."/>
            <person name="Farnham G."/>
            <person name="Gachon C.M."/>
            <person name="Gschloessl B."/>
            <person name="Heesch S."/>
            <person name="Jabbari K."/>
            <person name="Jubin C."/>
            <person name="Kawai H."/>
            <person name="Kimura K."/>
            <person name="Kloareg B."/>
            <person name="Kupper F.C."/>
            <person name="Lang D."/>
            <person name="Le Bail A."/>
            <person name="Leblanc C."/>
            <person name="Lerouge P."/>
            <person name="Lohr M."/>
            <person name="Lopez P.J."/>
            <person name="Martens C."/>
            <person name="Maumus F."/>
            <person name="Michel G."/>
            <person name="Miranda-Saavedra D."/>
            <person name="Morales J."/>
            <person name="Moreau H."/>
            <person name="Motomura T."/>
            <person name="Nagasato C."/>
            <person name="Napoli C.A."/>
            <person name="Nelson D.R."/>
            <person name="Nyvall-Collen P."/>
            <person name="Peters A.F."/>
            <person name="Pommier C."/>
            <person name="Potin P."/>
            <person name="Poulain J."/>
            <person name="Quesneville H."/>
            <person name="Read B."/>
            <person name="Rensing S.A."/>
            <person name="Ritter A."/>
            <person name="Rousvoal S."/>
            <person name="Samanta M."/>
            <person name="Samson G."/>
            <person name="Schroeder D.C."/>
            <person name="Segurens B."/>
            <person name="Strittmatter M."/>
            <person name="Tonon T."/>
            <person name="Tregear J.W."/>
            <person name="Valentin K."/>
            <person name="von Dassow P."/>
            <person name="Yamagishi T."/>
            <person name="Van de Peer Y."/>
            <person name="Wincker P."/>
        </authorList>
    </citation>
    <scope>NUCLEOTIDE SEQUENCE [LARGE SCALE GENOMIC DNA]</scope>
    <source>
        <strain evidence="9">Ec32 / CCAP1310/4</strain>
    </source>
</reference>
<keyword evidence="2" id="KW-0479">Metal-binding</keyword>
<dbReference type="STRING" id="2880.D8LCS5"/>
<feature type="compositionally biased region" description="Low complexity" evidence="6">
    <location>
        <begin position="422"/>
        <end position="438"/>
    </location>
</feature>
<dbReference type="SUPFAM" id="SSF53098">
    <property type="entry name" value="Ribonuclease H-like"/>
    <property type="match status" value="1"/>
</dbReference>
<gene>
    <name evidence="8" type="ORF">Esi_0011_0203</name>
</gene>
<dbReference type="InterPro" id="IPR012337">
    <property type="entry name" value="RNaseH-like_sf"/>
</dbReference>
<dbReference type="PANTHER" id="PTHR46481">
    <property type="entry name" value="ZINC FINGER BED DOMAIN-CONTAINING PROTEIN 4"/>
    <property type="match status" value="1"/>
</dbReference>
<protein>
    <recommendedName>
        <fullName evidence="7">HAT C-terminal dimerisation domain-containing protein</fullName>
    </recommendedName>
</protein>
<proteinExistence type="predicted"/>
<evidence type="ECO:0000259" key="7">
    <source>
        <dbReference type="Pfam" id="PF05699"/>
    </source>
</evidence>
<keyword evidence="9" id="KW-1185">Reference proteome</keyword>
<dbReference type="eggNOG" id="KOG1121">
    <property type="taxonomic scope" value="Eukaryota"/>
</dbReference>
<dbReference type="AlphaFoldDB" id="D8LCS5"/>
<evidence type="ECO:0000256" key="6">
    <source>
        <dbReference type="SAM" id="MobiDB-lite"/>
    </source>
</evidence>
<sequence>MVSALNKRAKVPSRRELLSRMRAVKTALESEVALMLDAEFVAITTDGWTSRNNESYMSLTVAYIDYEWKLHHLSLDCAKHTGTTTGEDLAALVAGMVERHDLTGRVIACVTDCEPSMIKAGRLLEVDGSTISHIGCSNHRMESTTSSVFNGRSLGALGLARTLVGRYKKSSQMAARLVQLCGILQMEPLSVMQDVETRWWSTWAMVVRLLYLMKAIKLHESMDEVHPLLSDTDWEVLRLIEPILRPFMKAQKDLEGAQYVTGSMTIGKMAELREGLEAAITDLKAVAQQGLKETTQKAMEAVRPDAEALMADFTNRWGDGSNILEYREGKRRQPQGFKRKQVYATALDPRAKHLYGIQQREHAGVWRAVASAAVDIALGKHAGDKAPASAEKPASDPVQTQPAPLGGGQGASKRPRMSAFEAAAAAHAADAGDSNAGDSADEKREQLVAIVDMEVSAFKAAPGIRVWDMQKTNTGDKKVFNNPLDRWRKKQLEYPLLAALARRVLAIPSSQAQSERVFSTAGLTVTPTRSRLLDENVELLVYLRNVWGVVDEWKKSATRKKKIAVSML</sequence>
<accession>D8LCS5</accession>
<dbReference type="OrthoDB" id="118710at2759"/>
<dbReference type="GO" id="GO:0046983">
    <property type="term" value="F:protein dimerization activity"/>
    <property type="evidence" value="ECO:0007669"/>
    <property type="project" value="InterPro"/>
</dbReference>
<evidence type="ECO:0000256" key="5">
    <source>
        <dbReference type="ARBA" id="ARBA00023242"/>
    </source>
</evidence>
<dbReference type="GO" id="GO:0005634">
    <property type="term" value="C:nucleus"/>
    <property type="evidence" value="ECO:0007669"/>
    <property type="project" value="UniProtKB-SubCell"/>
</dbReference>
<name>D8LCS5_ECTSI</name>
<dbReference type="Pfam" id="PF05699">
    <property type="entry name" value="Dimer_Tnp_hAT"/>
    <property type="match status" value="1"/>
</dbReference>
<evidence type="ECO:0000256" key="1">
    <source>
        <dbReference type="ARBA" id="ARBA00004123"/>
    </source>
</evidence>
<feature type="region of interest" description="Disordered" evidence="6">
    <location>
        <begin position="384"/>
        <end position="441"/>
    </location>
</feature>
<dbReference type="EMBL" id="FN649734">
    <property type="protein sequence ID" value="CBN79588.1"/>
    <property type="molecule type" value="Genomic_DNA"/>
</dbReference>
<dbReference type="GO" id="GO:0008270">
    <property type="term" value="F:zinc ion binding"/>
    <property type="evidence" value="ECO:0007669"/>
    <property type="project" value="UniProtKB-KW"/>
</dbReference>
<keyword evidence="3" id="KW-0863">Zinc-finger</keyword>
<dbReference type="InterPro" id="IPR052035">
    <property type="entry name" value="ZnF_BED_domain_contain"/>
</dbReference>
<evidence type="ECO:0000313" key="9">
    <source>
        <dbReference type="Proteomes" id="UP000002630"/>
    </source>
</evidence>
<dbReference type="PANTHER" id="PTHR46481:SF10">
    <property type="entry name" value="ZINC FINGER BED DOMAIN-CONTAINING PROTEIN 39"/>
    <property type="match status" value="1"/>
</dbReference>
<dbReference type="InParanoid" id="D8LCS5"/>
<evidence type="ECO:0000313" key="8">
    <source>
        <dbReference type="EMBL" id="CBN79588.1"/>
    </source>
</evidence>
<organism evidence="8 9">
    <name type="scientific">Ectocarpus siliculosus</name>
    <name type="common">Brown alga</name>
    <name type="synonym">Conferva siliculosa</name>
    <dbReference type="NCBI Taxonomy" id="2880"/>
    <lineage>
        <taxon>Eukaryota</taxon>
        <taxon>Sar</taxon>
        <taxon>Stramenopiles</taxon>
        <taxon>Ochrophyta</taxon>
        <taxon>PX clade</taxon>
        <taxon>Phaeophyceae</taxon>
        <taxon>Ectocarpales</taxon>
        <taxon>Ectocarpaceae</taxon>
        <taxon>Ectocarpus</taxon>
    </lineage>
</organism>